<dbReference type="Proteomes" id="UP001198983">
    <property type="component" value="Chromosome"/>
</dbReference>
<feature type="transmembrane region" description="Helical" evidence="5">
    <location>
        <begin position="62"/>
        <end position="79"/>
    </location>
</feature>
<dbReference type="EMBL" id="CP081135">
    <property type="protein sequence ID" value="UEL47404.1"/>
    <property type="molecule type" value="Genomic_DNA"/>
</dbReference>
<evidence type="ECO:0000256" key="1">
    <source>
        <dbReference type="ARBA" id="ARBA00004141"/>
    </source>
</evidence>
<keyword evidence="3 5" id="KW-1133">Transmembrane helix</keyword>
<dbReference type="KEGG" id="tem:JW646_17535"/>
<comment type="subcellular location">
    <subcellularLocation>
        <location evidence="1">Membrane</location>
        <topology evidence="1">Multi-pass membrane protein</topology>
    </subcellularLocation>
</comment>
<keyword evidence="4 5" id="KW-0472">Membrane</keyword>
<evidence type="ECO:0000256" key="2">
    <source>
        <dbReference type="ARBA" id="ARBA00022692"/>
    </source>
</evidence>
<reference evidence="7 8" key="1">
    <citation type="journal article" date="2023" name="Int. J. Syst. Evol. Microbiol.">
        <title>Terrisporobacter hibernicus sp. nov., isolated from bovine faeces in Northern Ireland.</title>
        <authorList>
            <person name="Mitchell M."/>
            <person name="Nguyen S.V."/>
            <person name="Connor M."/>
            <person name="Fairley D.J."/>
            <person name="Donoghue O."/>
            <person name="Marshall H."/>
            <person name="Koolman L."/>
            <person name="McMullan G."/>
            <person name="Schaffer K.E."/>
            <person name="McGrath J.W."/>
            <person name="Fanning S."/>
        </authorList>
    </citation>
    <scope>NUCLEOTIDE SEQUENCE [LARGE SCALE GENOMIC DNA]</scope>
    <source>
        <strain evidence="7 8">MCA3</strain>
    </source>
</reference>
<evidence type="ECO:0000313" key="8">
    <source>
        <dbReference type="Proteomes" id="UP001198983"/>
    </source>
</evidence>
<feature type="transmembrane region" description="Helical" evidence="5">
    <location>
        <begin position="157"/>
        <end position="177"/>
    </location>
</feature>
<gene>
    <name evidence="7" type="ORF">JW646_17535</name>
</gene>
<evidence type="ECO:0000313" key="7">
    <source>
        <dbReference type="EMBL" id="UEL47404.1"/>
    </source>
</evidence>
<feature type="transmembrane region" description="Helical" evidence="5">
    <location>
        <begin position="34"/>
        <end position="56"/>
    </location>
</feature>
<keyword evidence="2 5" id="KW-0812">Transmembrane</keyword>
<dbReference type="AlphaFoldDB" id="A0AAX2ZH48"/>
<proteinExistence type="predicted"/>
<dbReference type="GO" id="GO:0016020">
    <property type="term" value="C:membrane"/>
    <property type="evidence" value="ECO:0007669"/>
    <property type="project" value="UniProtKB-SubCell"/>
</dbReference>
<feature type="transmembrane region" description="Helical" evidence="5">
    <location>
        <begin position="304"/>
        <end position="325"/>
    </location>
</feature>
<feature type="domain" description="Integral membrane bound transporter" evidence="6">
    <location>
        <begin position="217"/>
        <end position="333"/>
    </location>
</feature>
<sequence>MSFYQAMQLGAAQLKPLIKEESDKKLKQKYTGALITKNILCMLFCILVVSSFSNIFGKENSIVGVVTVILILTFRFANLDFKIKQSAITLIGVFLIYAISPYLSNILNPVLGFIINFTSIITIVVLTCHNTAYANHIVLILSYFLLYGNSVSSIEVYISRVIGLLLGGIIVASIFYIKHKKAEKEYDNTILDVIKGFDINTQRSRWQLKLALGVNTAVLIGEFFHFPKTMWIAFACMSVIQQTTKEKLSIRCKKRAVFAIVGSITFFLIYMILPENLITIMPLVAGVMIGFCATYEWQTVVNSFSALPSAVVTLGLTNTIVFRIASNVFGSLYSKLFDYLYDKVVNLIDNRFNNEDEFEQIEINI</sequence>
<accession>A0AAX2ZH48</accession>
<name>A0AAX2ZH48_9FIRM</name>
<dbReference type="RefSeq" id="WP_228415844.1">
    <property type="nucleotide sequence ID" value="NZ_CP081135.1"/>
</dbReference>
<protein>
    <submittedName>
        <fullName evidence="7">FUSC family protein</fullName>
    </submittedName>
</protein>
<dbReference type="InterPro" id="IPR049453">
    <property type="entry name" value="Memb_transporter_dom"/>
</dbReference>
<evidence type="ECO:0000256" key="4">
    <source>
        <dbReference type="ARBA" id="ARBA00023136"/>
    </source>
</evidence>
<feature type="transmembrane region" description="Helical" evidence="5">
    <location>
        <begin position="109"/>
        <end position="126"/>
    </location>
</feature>
<feature type="transmembrane region" description="Helical" evidence="5">
    <location>
        <begin position="86"/>
        <end position="103"/>
    </location>
</feature>
<organism evidence="7 8">
    <name type="scientific">Terrisporobacter hibernicus</name>
    <dbReference type="NCBI Taxonomy" id="2813371"/>
    <lineage>
        <taxon>Bacteria</taxon>
        <taxon>Bacillati</taxon>
        <taxon>Bacillota</taxon>
        <taxon>Clostridia</taxon>
        <taxon>Peptostreptococcales</taxon>
        <taxon>Peptostreptococcaceae</taxon>
        <taxon>Terrisporobacter</taxon>
    </lineage>
</organism>
<keyword evidence="8" id="KW-1185">Reference proteome</keyword>
<feature type="transmembrane region" description="Helical" evidence="5">
    <location>
        <begin position="279"/>
        <end position="297"/>
    </location>
</feature>
<evidence type="ECO:0000256" key="5">
    <source>
        <dbReference type="SAM" id="Phobius"/>
    </source>
</evidence>
<feature type="transmembrane region" description="Helical" evidence="5">
    <location>
        <begin position="256"/>
        <end position="273"/>
    </location>
</feature>
<dbReference type="Pfam" id="PF13515">
    <property type="entry name" value="FUSC_2"/>
    <property type="match status" value="1"/>
</dbReference>
<evidence type="ECO:0000259" key="6">
    <source>
        <dbReference type="Pfam" id="PF13515"/>
    </source>
</evidence>
<feature type="transmembrane region" description="Helical" evidence="5">
    <location>
        <begin position="133"/>
        <end position="151"/>
    </location>
</feature>
<evidence type="ECO:0000256" key="3">
    <source>
        <dbReference type="ARBA" id="ARBA00022989"/>
    </source>
</evidence>